<reference evidence="2" key="1">
    <citation type="submission" date="2025-08" db="UniProtKB">
        <authorList>
            <consortium name="RefSeq"/>
        </authorList>
    </citation>
    <scope>IDENTIFICATION</scope>
    <source>
        <tissue evidence="2">Thorax and Abdomen</tissue>
    </source>
</reference>
<dbReference type="Proteomes" id="UP000829291">
    <property type="component" value="Chromosome 6"/>
</dbReference>
<gene>
    <name evidence="2" type="primary">LOC107218879</name>
</gene>
<dbReference type="InterPro" id="IPR036728">
    <property type="entry name" value="PBP_GOBP_sf"/>
</dbReference>
<dbReference type="InParanoid" id="A0A6J0BBU6"/>
<dbReference type="GO" id="GO:0005549">
    <property type="term" value="F:odorant binding"/>
    <property type="evidence" value="ECO:0007669"/>
    <property type="project" value="InterPro"/>
</dbReference>
<accession>A0A6J0BBU6</accession>
<dbReference type="SUPFAM" id="SSF47565">
    <property type="entry name" value="Insect pheromone/odorant-binding proteins"/>
    <property type="match status" value="1"/>
</dbReference>
<evidence type="ECO:0000313" key="2">
    <source>
        <dbReference type="RefSeq" id="XP_015512395.2"/>
    </source>
</evidence>
<name>A0A6J0BBU6_NEOLC</name>
<dbReference type="OrthoDB" id="7672477at2759"/>
<dbReference type="SMART" id="SM00708">
    <property type="entry name" value="PhBP"/>
    <property type="match status" value="1"/>
</dbReference>
<dbReference type="GeneID" id="107218879"/>
<dbReference type="Gene3D" id="1.10.238.20">
    <property type="entry name" value="Pheromone/general odorant binding protein domain"/>
    <property type="match status" value="1"/>
</dbReference>
<sequence>MRERESLIYTRFKGQECNQNRFDHSRLNFAVTKVKMNKLVLIGILCVCVATALKPRADTKAKCYAQTGLAVDDVKAMKTSTPKPEQQKLIVEYLACFMQDRAMLTADGVFNADACKKEIRPENSAAANPVIDACAGKRGSTAVETTTKLLKCLKEKDTKLLEKLDLF</sequence>
<evidence type="ECO:0000313" key="1">
    <source>
        <dbReference type="Proteomes" id="UP000829291"/>
    </source>
</evidence>
<dbReference type="KEGG" id="nlo:107218879"/>
<dbReference type="AlphaFoldDB" id="A0A6J0BBU6"/>
<dbReference type="Pfam" id="PF01395">
    <property type="entry name" value="PBP_GOBP"/>
    <property type="match status" value="1"/>
</dbReference>
<dbReference type="CDD" id="cd23992">
    <property type="entry name" value="PBP_GOBP"/>
    <property type="match status" value="1"/>
</dbReference>
<dbReference type="InterPro" id="IPR006170">
    <property type="entry name" value="PBP/GOBP"/>
</dbReference>
<organism evidence="2">
    <name type="scientific">Neodiprion lecontei</name>
    <name type="common">Redheaded pine sawfly</name>
    <dbReference type="NCBI Taxonomy" id="441921"/>
    <lineage>
        <taxon>Eukaryota</taxon>
        <taxon>Metazoa</taxon>
        <taxon>Ecdysozoa</taxon>
        <taxon>Arthropoda</taxon>
        <taxon>Hexapoda</taxon>
        <taxon>Insecta</taxon>
        <taxon>Pterygota</taxon>
        <taxon>Neoptera</taxon>
        <taxon>Endopterygota</taxon>
        <taxon>Hymenoptera</taxon>
        <taxon>Tenthredinoidea</taxon>
        <taxon>Diprionidae</taxon>
        <taxon>Diprioninae</taxon>
        <taxon>Neodiprion</taxon>
    </lineage>
</organism>
<protein>
    <submittedName>
        <fullName evidence="2">Uncharacterized protein LOC107218879</fullName>
    </submittedName>
</protein>
<proteinExistence type="predicted"/>
<keyword evidence="1" id="KW-1185">Reference proteome</keyword>
<dbReference type="RefSeq" id="XP_015512395.2">
    <property type="nucleotide sequence ID" value="XM_015656909.2"/>
</dbReference>